<dbReference type="GO" id="GO:0022857">
    <property type="term" value="F:transmembrane transporter activity"/>
    <property type="evidence" value="ECO:0007669"/>
    <property type="project" value="InterPro"/>
</dbReference>
<feature type="transmembrane region" description="Helical" evidence="8">
    <location>
        <begin position="268"/>
        <end position="288"/>
    </location>
</feature>
<sequence>MSEEADRDPAPAERPGAGLGPIAIWRQTSLTSKALLFGVFVNRLGAFLQIFLVLFMTHKGFTAGQAGFALGVYGAGHVLGTFVGGWLTDRLSARAATLISMLGSGVLIVSILYIRPYWLILVAILVVSTVSMLNRPAAQAMLAELTKPGQLVMTMAMYRLAINLGTAVTPILGVALVSVSYDLLFWAEAFAAVLYSAIAWKFLPGKPTAEEAAAKAAARAAEKRHGYRAVLADWRYDFYLAAVFLVTVVYCQYLAVLPLAIVDDGLSLWWYSLVVSANAIVVAVCEVPATKYVQTWPLRITAIAGFGLVAVGYGVYAIALIPALLIVGTIIWTASEIIGAPTTFAYPGMVAPPHLMGRYSGAMLTVFGLGNAVGPAVGVWAWSKLGQSFWLWAAAVAVLSAVCARIGMRRPDAEPAKVPAPTPTTDPSTEPAA</sequence>
<organism evidence="10 11">
    <name type="scientific">Kribbella solani</name>
    <dbReference type="NCBI Taxonomy" id="236067"/>
    <lineage>
        <taxon>Bacteria</taxon>
        <taxon>Bacillati</taxon>
        <taxon>Actinomycetota</taxon>
        <taxon>Actinomycetes</taxon>
        <taxon>Propionibacteriales</taxon>
        <taxon>Kribbellaceae</taxon>
        <taxon>Kribbella</taxon>
    </lineage>
</organism>
<dbReference type="GO" id="GO:0005886">
    <property type="term" value="C:plasma membrane"/>
    <property type="evidence" value="ECO:0007669"/>
    <property type="project" value="UniProtKB-SubCell"/>
</dbReference>
<evidence type="ECO:0000256" key="8">
    <source>
        <dbReference type="SAM" id="Phobius"/>
    </source>
</evidence>
<dbReference type="InterPro" id="IPR036259">
    <property type="entry name" value="MFS_trans_sf"/>
</dbReference>
<feature type="region of interest" description="Disordered" evidence="7">
    <location>
        <begin position="413"/>
        <end position="433"/>
    </location>
</feature>
<dbReference type="Pfam" id="PF07690">
    <property type="entry name" value="MFS_1"/>
    <property type="match status" value="1"/>
</dbReference>
<name>A0A841DMC3_9ACTN</name>
<feature type="domain" description="Major facilitator superfamily (MFS) profile" evidence="9">
    <location>
        <begin position="31"/>
        <end position="412"/>
    </location>
</feature>
<keyword evidence="5 8" id="KW-1133">Transmembrane helix</keyword>
<dbReference type="SUPFAM" id="SSF103473">
    <property type="entry name" value="MFS general substrate transporter"/>
    <property type="match status" value="1"/>
</dbReference>
<feature type="transmembrane region" description="Helical" evidence="8">
    <location>
        <begin position="359"/>
        <end position="383"/>
    </location>
</feature>
<evidence type="ECO:0000313" key="10">
    <source>
        <dbReference type="EMBL" id="MBB5977577.1"/>
    </source>
</evidence>
<proteinExistence type="predicted"/>
<feature type="transmembrane region" description="Helical" evidence="8">
    <location>
        <begin position="389"/>
        <end position="408"/>
    </location>
</feature>
<gene>
    <name evidence="10" type="ORF">HDA44_000918</name>
</gene>
<evidence type="ECO:0000259" key="9">
    <source>
        <dbReference type="PROSITE" id="PS50850"/>
    </source>
</evidence>
<dbReference type="AlphaFoldDB" id="A0A841DMC3"/>
<accession>A0A841DMC3</accession>
<evidence type="ECO:0000313" key="11">
    <source>
        <dbReference type="Proteomes" id="UP000558997"/>
    </source>
</evidence>
<evidence type="ECO:0000256" key="2">
    <source>
        <dbReference type="ARBA" id="ARBA00022448"/>
    </source>
</evidence>
<feature type="transmembrane region" description="Helical" evidence="8">
    <location>
        <begin position="325"/>
        <end position="347"/>
    </location>
</feature>
<keyword evidence="2" id="KW-0813">Transport</keyword>
<keyword evidence="6 8" id="KW-0472">Membrane</keyword>
<evidence type="ECO:0000256" key="4">
    <source>
        <dbReference type="ARBA" id="ARBA00022692"/>
    </source>
</evidence>
<keyword evidence="11" id="KW-1185">Reference proteome</keyword>
<feature type="transmembrane region" description="Helical" evidence="8">
    <location>
        <begin position="68"/>
        <end position="88"/>
    </location>
</feature>
<feature type="transmembrane region" description="Helical" evidence="8">
    <location>
        <begin position="95"/>
        <end position="112"/>
    </location>
</feature>
<dbReference type="InterPro" id="IPR020846">
    <property type="entry name" value="MFS_dom"/>
</dbReference>
<dbReference type="InterPro" id="IPR050171">
    <property type="entry name" value="MFS_Transporters"/>
</dbReference>
<feature type="transmembrane region" description="Helical" evidence="8">
    <location>
        <begin position="118"/>
        <end position="135"/>
    </location>
</feature>
<dbReference type="PANTHER" id="PTHR23517">
    <property type="entry name" value="RESISTANCE PROTEIN MDTM, PUTATIVE-RELATED-RELATED"/>
    <property type="match status" value="1"/>
</dbReference>
<feature type="transmembrane region" description="Helical" evidence="8">
    <location>
        <begin position="34"/>
        <end position="56"/>
    </location>
</feature>
<feature type="transmembrane region" description="Helical" evidence="8">
    <location>
        <begin position="300"/>
        <end position="319"/>
    </location>
</feature>
<evidence type="ECO:0000256" key="3">
    <source>
        <dbReference type="ARBA" id="ARBA00022475"/>
    </source>
</evidence>
<comment type="subcellular location">
    <subcellularLocation>
        <location evidence="1">Cell membrane</location>
        <topology evidence="1">Multi-pass membrane protein</topology>
    </subcellularLocation>
</comment>
<dbReference type="RefSeq" id="WP_184831607.1">
    <property type="nucleotide sequence ID" value="NZ_BAAAVN010000010.1"/>
</dbReference>
<comment type="caution">
    <text evidence="10">The sequence shown here is derived from an EMBL/GenBank/DDBJ whole genome shotgun (WGS) entry which is preliminary data.</text>
</comment>
<evidence type="ECO:0000256" key="5">
    <source>
        <dbReference type="ARBA" id="ARBA00022989"/>
    </source>
</evidence>
<dbReference type="PANTHER" id="PTHR23517:SF2">
    <property type="entry name" value="MULTIDRUG RESISTANCE PROTEIN MDTH"/>
    <property type="match status" value="1"/>
</dbReference>
<dbReference type="PROSITE" id="PS50850">
    <property type="entry name" value="MFS"/>
    <property type="match status" value="1"/>
</dbReference>
<reference evidence="10 11" key="1">
    <citation type="submission" date="2020-08" db="EMBL/GenBank/DDBJ databases">
        <title>Sequencing the genomes of 1000 actinobacteria strains.</title>
        <authorList>
            <person name="Klenk H.-P."/>
        </authorList>
    </citation>
    <scope>NUCLEOTIDE SEQUENCE [LARGE SCALE GENOMIC DNA]</scope>
    <source>
        <strain evidence="10 11">DSM 17294</strain>
    </source>
</reference>
<keyword evidence="3" id="KW-1003">Cell membrane</keyword>
<dbReference type="Gene3D" id="1.20.1250.20">
    <property type="entry name" value="MFS general substrate transporter like domains"/>
    <property type="match status" value="1"/>
</dbReference>
<protein>
    <submittedName>
        <fullName evidence="10">MFS family permease</fullName>
    </submittedName>
</protein>
<evidence type="ECO:0000256" key="1">
    <source>
        <dbReference type="ARBA" id="ARBA00004651"/>
    </source>
</evidence>
<evidence type="ECO:0000256" key="6">
    <source>
        <dbReference type="ARBA" id="ARBA00023136"/>
    </source>
</evidence>
<dbReference type="EMBL" id="JACHNF010000001">
    <property type="protein sequence ID" value="MBB5977577.1"/>
    <property type="molecule type" value="Genomic_DNA"/>
</dbReference>
<feature type="transmembrane region" description="Helical" evidence="8">
    <location>
        <begin position="238"/>
        <end position="262"/>
    </location>
</feature>
<dbReference type="InterPro" id="IPR011701">
    <property type="entry name" value="MFS"/>
</dbReference>
<dbReference type="Proteomes" id="UP000558997">
    <property type="component" value="Unassembled WGS sequence"/>
</dbReference>
<feature type="transmembrane region" description="Helical" evidence="8">
    <location>
        <begin position="156"/>
        <end position="177"/>
    </location>
</feature>
<keyword evidence="4 8" id="KW-0812">Transmembrane</keyword>
<evidence type="ECO:0000256" key="7">
    <source>
        <dbReference type="SAM" id="MobiDB-lite"/>
    </source>
</evidence>